<dbReference type="InterPro" id="IPR001315">
    <property type="entry name" value="CARD"/>
</dbReference>
<organism evidence="3 4">
    <name type="scientific">Pleurodeles waltl</name>
    <name type="common">Iberian ribbed newt</name>
    <dbReference type="NCBI Taxonomy" id="8319"/>
    <lineage>
        <taxon>Eukaryota</taxon>
        <taxon>Metazoa</taxon>
        <taxon>Chordata</taxon>
        <taxon>Craniata</taxon>
        <taxon>Vertebrata</taxon>
        <taxon>Euteleostomi</taxon>
        <taxon>Amphibia</taxon>
        <taxon>Batrachia</taxon>
        <taxon>Caudata</taxon>
        <taxon>Salamandroidea</taxon>
        <taxon>Salamandridae</taxon>
        <taxon>Pleurodelinae</taxon>
        <taxon>Pleurodeles</taxon>
    </lineage>
</organism>
<dbReference type="GO" id="GO:0032449">
    <property type="term" value="C:CBM complex"/>
    <property type="evidence" value="ECO:0007669"/>
    <property type="project" value="TreeGrafter"/>
</dbReference>
<reference evidence="3" key="1">
    <citation type="journal article" date="2022" name="bioRxiv">
        <title>Sequencing and chromosome-scale assembly of the giantPleurodeles waltlgenome.</title>
        <authorList>
            <person name="Brown T."/>
            <person name="Elewa A."/>
            <person name="Iarovenko S."/>
            <person name="Subramanian E."/>
            <person name="Araus A.J."/>
            <person name="Petzold A."/>
            <person name="Susuki M."/>
            <person name="Suzuki K.-i.T."/>
            <person name="Hayashi T."/>
            <person name="Toyoda A."/>
            <person name="Oliveira C."/>
            <person name="Osipova E."/>
            <person name="Leigh N.D."/>
            <person name="Simon A."/>
            <person name="Yun M.H."/>
        </authorList>
    </citation>
    <scope>NUCLEOTIDE SEQUENCE</scope>
    <source>
        <strain evidence="3">20211129_DDA</strain>
        <tissue evidence="3">Liver</tissue>
    </source>
</reference>
<dbReference type="GO" id="GO:0019209">
    <property type="term" value="F:kinase activator activity"/>
    <property type="evidence" value="ECO:0007669"/>
    <property type="project" value="TreeGrafter"/>
</dbReference>
<dbReference type="PANTHER" id="PTHR34920:SF1">
    <property type="entry name" value="B-CELL LYMPHOMA_LEUKEMIA 10"/>
    <property type="match status" value="1"/>
</dbReference>
<dbReference type="GO" id="GO:0003713">
    <property type="term" value="F:transcription coactivator activity"/>
    <property type="evidence" value="ECO:0007669"/>
    <property type="project" value="TreeGrafter"/>
</dbReference>
<name>A0AAV7T5E6_PLEWA</name>
<dbReference type="GO" id="GO:2001238">
    <property type="term" value="P:positive regulation of extrinsic apoptotic signaling pathway"/>
    <property type="evidence" value="ECO:0007669"/>
    <property type="project" value="TreeGrafter"/>
</dbReference>
<dbReference type="Gene3D" id="1.10.533.10">
    <property type="entry name" value="Death Domain, Fas"/>
    <property type="match status" value="1"/>
</dbReference>
<evidence type="ECO:0000313" key="4">
    <source>
        <dbReference type="Proteomes" id="UP001066276"/>
    </source>
</evidence>
<dbReference type="GO" id="GO:0006915">
    <property type="term" value="P:apoptotic process"/>
    <property type="evidence" value="ECO:0007669"/>
    <property type="project" value="InterPro"/>
</dbReference>
<evidence type="ECO:0000259" key="2">
    <source>
        <dbReference type="PROSITE" id="PS50209"/>
    </source>
</evidence>
<evidence type="ECO:0000256" key="1">
    <source>
        <dbReference type="SAM" id="MobiDB-lite"/>
    </source>
</evidence>
<dbReference type="InterPro" id="IPR011029">
    <property type="entry name" value="DEATH-like_dom_sf"/>
</dbReference>
<accession>A0AAV7T5E6</accession>
<dbReference type="SUPFAM" id="SSF47986">
    <property type="entry name" value="DEATH domain"/>
    <property type="match status" value="1"/>
</dbReference>
<dbReference type="GO" id="GO:0051059">
    <property type="term" value="F:NF-kappaB binding"/>
    <property type="evidence" value="ECO:0007669"/>
    <property type="project" value="TreeGrafter"/>
</dbReference>
<feature type="domain" description="CARD" evidence="2">
    <location>
        <begin position="11"/>
        <end position="76"/>
    </location>
</feature>
<evidence type="ECO:0000313" key="3">
    <source>
        <dbReference type="EMBL" id="KAJ1171326.1"/>
    </source>
</evidence>
<dbReference type="Proteomes" id="UP001066276">
    <property type="component" value="Chromosome 4_1"/>
</dbReference>
<sequence length="239" mass="26574">MDASQLTEDEMAEVKKDAIDAIRPMLCEKIIAERHFDYLRSKMILTKCDTEEINCRTTSRQRAGEMLDRIALHPKGLDVFIESIRREKTQNFLIEKITNSVQRAKNAKLLTRRDSSCSSCRPAVHGATSLPPDWVSSNIIYCEKEKMSTVLQHPEGESSLPPSNWITASLHSFPLPVMDQGSMPDTVAPSTSFSTILPRPGDPGAPPLPAELQSEPEEVCSSSTDAEFHPLRSRSLSPP</sequence>
<proteinExistence type="predicted"/>
<dbReference type="PROSITE" id="PS50209">
    <property type="entry name" value="CARD"/>
    <property type="match status" value="1"/>
</dbReference>
<dbReference type="AlphaFoldDB" id="A0AAV7T5E6"/>
<dbReference type="GO" id="GO:0043422">
    <property type="term" value="F:protein kinase B binding"/>
    <property type="evidence" value="ECO:0007669"/>
    <property type="project" value="TreeGrafter"/>
</dbReference>
<feature type="region of interest" description="Disordered" evidence="1">
    <location>
        <begin position="181"/>
        <end position="239"/>
    </location>
</feature>
<dbReference type="GO" id="GO:0002250">
    <property type="term" value="P:adaptive immune response"/>
    <property type="evidence" value="ECO:0007669"/>
    <property type="project" value="TreeGrafter"/>
</dbReference>
<dbReference type="GO" id="GO:0005829">
    <property type="term" value="C:cytosol"/>
    <property type="evidence" value="ECO:0007669"/>
    <property type="project" value="TreeGrafter"/>
</dbReference>
<gene>
    <name evidence="3" type="ORF">NDU88_003189</name>
</gene>
<protein>
    <recommendedName>
        <fullName evidence="2">CARD domain-containing protein</fullName>
    </recommendedName>
</protein>
<keyword evidence="4" id="KW-1185">Reference proteome</keyword>
<dbReference type="InterPro" id="IPR033238">
    <property type="entry name" value="BCL10/E10"/>
</dbReference>
<dbReference type="Pfam" id="PF00619">
    <property type="entry name" value="CARD"/>
    <property type="match status" value="1"/>
</dbReference>
<comment type="caution">
    <text evidence="3">The sequence shown here is derived from an EMBL/GenBank/DDBJ whole genome shotgun (WGS) entry which is preliminary data.</text>
</comment>
<dbReference type="PANTHER" id="PTHR34920">
    <property type="entry name" value="B-CELL LYMPHOMA/LEUKEMIA 10"/>
    <property type="match status" value="1"/>
</dbReference>
<feature type="compositionally biased region" description="Pro residues" evidence="1">
    <location>
        <begin position="200"/>
        <end position="209"/>
    </location>
</feature>
<dbReference type="EMBL" id="JANPWB010000007">
    <property type="protein sequence ID" value="KAJ1171326.1"/>
    <property type="molecule type" value="Genomic_DNA"/>
</dbReference>